<dbReference type="InterPro" id="IPR052160">
    <property type="entry name" value="Gypsy_RT_Integrase-like"/>
</dbReference>
<sequence length="108" mass="13160">MGLSNIRKDWSRKLDDALWAYRTAFMTPIVMSPYQLVYGKACHLPIELEHKAMWELKQLNLNWDNAINMRSGQLNEVDEFHLNAYERVDLYKERMKKYHERRIIQQRF</sequence>
<name>A0A2G2XPU3_CAPBA</name>
<comment type="caution">
    <text evidence="1">The sequence shown here is derived from an EMBL/GenBank/DDBJ whole genome shotgun (WGS) entry which is preliminary data.</text>
</comment>
<keyword evidence="2" id="KW-1185">Reference proteome</keyword>
<gene>
    <name evidence="1" type="ORF">CQW23_01870</name>
</gene>
<dbReference type="OrthoDB" id="1903608at2759"/>
<dbReference type="Gene3D" id="3.30.420.10">
    <property type="entry name" value="Ribonuclease H-like superfamily/Ribonuclease H"/>
    <property type="match status" value="1"/>
</dbReference>
<proteinExistence type="predicted"/>
<reference evidence="2" key="2">
    <citation type="journal article" date="2017" name="J. Anim. Genet.">
        <title>Multiple reference genome sequences of hot pepper reveal the massive evolution of plant disease resistance genes by retroduplication.</title>
        <authorList>
            <person name="Kim S."/>
            <person name="Park J."/>
            <person name="Yeom S.-I."/>
            <person name="Kim Y.-M."/>
            <person name="Seo E."/>
            <person name="Kim K.-T."/>
            <person name="Kim M.-S."/>
            <person name="Lee J.M."/>
            <person name="Cheong K."/>
            <person name="Shin H.-S."/>
            <person name="Kim S.-B."/>
            <person name="Han K."/>
            <person name="Lee J."/>
            <person name="Park M."/>
            <person name="Lee H.-A."/>
            <person name="Lee H.-Y."/>
            <person name="Lee Y."/>
            <person name="Oh S."/>
            <person name="Lee J.H."/>
            <person name="Choi E."/>
            <person name="Choi E."/>
            <person name="Lee S.E."/>
            <person name="Jeon J."/>
            <person name="Kim H."/>
            <person name="Choi G."/>
            <person name="Song H."/>
            <person name="Lee J."/>
            <person name="Lee S.-C."/>
            <person name="Kwon J.-K."/>
            <person name="Lee H.-Y."/>
            <person name="Koo N."/>
            <person name="Hong Y."/>
            <person name="Kim R.W."/>
            <person name="Kang W.-H."/>
            <person name="Huh J.H."/>
            <person name="Kang B.-C."/>
            <person name="Yang T.-J."/>
            <person name="Lee Y.-H."/>
            <person name="Bennetzen J.L."/>
            <person name="Choi D."/>
        </authorList>
    </citation>
    <scope>NUCLEOTIDE SEQUENCE [LARGE SCALE GENOMIC DNA]</scope>
    <source>
        <strain evidence="2">cv. PBC81</strain>
    </source>
</reference>
<organism evidence="1 2">
    <name type="scientific">Capsicum baccatum</name>
    <name type="common">Peruvian pepper</name>
    <dbReference type="NCBI Taxonomy" id="33114"/>
    <lineage>
        <taxon>Eukaryota</taxon>
        <taxon>Viridiplantae</taxon>
        <taxon>Streptophyta</taxon>
        <taxon>Embryophyta</taxon>
        <taxon>Tracheophyta</taxon>
        <taxon>Spermatophyta</taxon>
        <taxon>Magnoliopsida</taxon>
        <taxon>eudicotyledons</taxon>
        <taxon>Gunneridae</taxon>
        <taxon>Pentapetalae</taxon>
        <taxon>asterids</taxon>
        <taxon>lamiids</taxon>
        <taxon>Solanales</taxon>
        <taxon>Solanaceae</taxon>
        <taxon>Solanoideae</taxon>
        <taxon>Capsiceae</taxon>
        <taxon>Capsicum</taxon>
    </lineage>
</organism>
<dbReference type="AlphaFoldDB" id="A0A2G2XPU3"/>
<evidence type="ECO:0000313" key="2">
    <source>
        <dbReference type="Proteomes" id="UP000224567"/>
    </source>
</evidence>
<protein>
    <submittedName>
        <fullName evidence="1">Uncharacterized protein</fullName>
    </submittedName>
</protein>
<dbReference type="InterPro" id="IPR036397">
    <property type="entry name" value="RNaseH_sf"/>
</dbReference>
<dbReference type="Proteomes" id="UP000224567">
    <property type="component" value="Unassembled WGS sequence"/>
</dbReference>
<dbReference type="EMBL" id="MLFT02000001">
    <property type="protein sequence ID" value="PHT59507.1"/>
    <property type="molecule type" value="Genomic_DNA"/>
</dbReference>
<accession>A0A2G2XPU3</accession>
<dbReference type="GO" id="GO:0003676">
    <property type="term" value="F:nucleic acid binding"/>
    <property type="evidence" value="ECO:0007669"/>
    <property type="project" value="InterPro"/>
</dbReference>
<evidence type="ECO:0000313" key="1">
    <source>
        <dbReference type="EMBL" id="PHT59507.1"/>
    </source>
</evidence>
<dbReference type="PANTHER" id="PTHR47266">
    <property type="entry name" value="ENDONUCLEASE-RELATED"/>
    <property type="match status" value="1"/>
</dbReference>
<reference evidence="1 2" key="1">
    <citation type="journal article" date="2017" name="Genome Biol.">
        <title>New reference genome sequences of hot pepper reveal the massive evolution of plant disease-resistance genes by retroduplication.</title>
        <authorList>
            <person name="Kim S."/>
            <person name="Park J."/>
            <person name="Yeom S.I."/>
            <person name="Kim Y.M."/>
            <person name="Seo E."/>
            <person name="Kim K.T."/>
            <person name="Kim M.S."/>
            <person name="Lee J.M."/>
            <person name="Cheong K."/>
            <person name="Shin H.S."/>
            <person name="Kim S.B."/>
            <person name="Han K."/>
            <person name="Lee J."/>
            <person name="Park M."/>
            <person name="Lee H.A."/>
            <person name="Lee H.Y."/>
            <person name="Lee Y."/>
            <person name="Oh S."/>
            <person name="Lee J.H."/>
            <person name="Choi E."/>
            <person name="Choi E."/>
            <person name="Lee S.E."/>
            <person name="Jeon J."/>
            <person name="Kim H."/>
            <person name="Choi G."/>
            <person name="Song H."/>
            <person name="Lee J."/>
            <person name="Lee S.C."/>
            <person name="Kwon J.K."/>
            <person name="Lee H.Y."/>
            <person name="Koo N."/>
            <person name="Hong Y."/>
            <person name="Kim R.W."/>
            <person name="Kang W.H."/>
            <person name="Huh J.H."/>
            <person name="Kang B.C."/>
            <person name="Yang T.J."/>
            <person name="Lee Y.H."/>
            <person name="Bennetzen J.L."/>
            <person name="Choi D."/>
        </authorList>
    </citation>
    <scope>NUCLEOTIDE SEQUENCE [LARGE SCALE GENOMIC DNA]</scope>
    <source>
        <strain evidence="2">cv. PBC81</strain>
    </source>
</reference>